<dbReference type="InterPro" id="IPR000789">
    <property type="entry name" value="Cyclin-dep_kinase_reg-sub"/>
</dbReference>
<evidence type="ECO:0000313" key="6">
    <source>
        <dbReference type="Proteomes" id="UP000298327"/>
    </source>
</evidence>
<organism evidence="5 6">
    <name type="scientific">Dentipellis fragilis</name>
    <dbReference type="NCBI Taxonomy" id="205917"/>
    <lineage>
        <taxon>Eukaryota</taxon>
        <taxon>Fungi</taxon>
        <taxon>Dikarya</taxon>
        <taxon>Basidiomycota</taxon>
        <taxon>Agaricomycotina</taxon>
        <taxon>Agaricomycetes</taxon>
        <taxon>Russulales</taxon>
        <taxon>Hericiaceae</taxon>
        <taxon>Dentipellis</taxon>
    </lineage>
</organism>
<evidence type="ECO:0000256" key="1">
    <source>
        <dbReference type="ARBA" id="ARBA00007782"/>
    </source>
</evidence>
<dbReference type="GO" id="GO:0051301">
    <property type="term" value="P:cell division"/>
    <property type="evidence" value="ECO:0007669"/>
    <property type="project" value="UniProtKB-UniRule"/>
</dbReference>
<keyword evidence="2 4" id="KW-0132">Cell division</keyword>
<protein>
    <recommendedName>
        <fullName evidence="4">Cyclin-dependent kinases regulatory subunit</fullName>
    </recommendedName>
</protein>
<accession>A0A4Y9ZDN4</accession>
<gene>
    <name evidence="5" type="ORF">EVG20_g1122</name>
</gene>
<dbReference type="PROSITE" id="PS00944">
    <property type="entry name" value="CKS_1"/>
    <property type="match status" value="1"/>
</dbReference>
<dbReference type="PROSITE" id="PS00945">
    <property type="entry name" value="CKS_2"/>
    <property type="match status" value="1"/>
</dbReference>
<comment type="similarity">
    <text evidence="1 4">Belongs to the CKS family.</text>
</comment>
<dbReference type="Proteomes" id="UP000298327">
    <property type="component" value="Unassembled WGS sequence"/>
</dbReference>
<comment type="function">
    <text evidence="4">Binds to the catalytic subunit of the cyclin dependent kinases and is essential for their biological function.</text>
</comment>
<evidence type="ECO:0000256" key="4">
    <source>
        <dbReference type="RuleBase" id="RU311113"/>
    </source>
</evidence>
<dbReference type="GO" id="GO:0016538">
    <property type="term" value="F:cyclin-dependent protein serine/threonine kinase regulator activity"/>
    <property type="evidence" value="ECO:0007669"/>
    <property type="project" value="InterPro"/>
</dbReference>
<dbReference type="AlphaFoldDB" id="A0A4Y9ZDN4"/>
<dbReference type="EMBL" id="SEOQ01000033">
    <property type="protein sequence ID" value="TFY71868.1"/>
    <property type="molecule type" value="Genomic_DNA"/>
</dbReference>
<evidence type="ECO:0000256" key="3">
    <source>
        <dbReference type="ARBA" id="ARBA00023306"/>
    </source>
</evidence>
<dbReference type="SUPFAM" id="SSF55637">
    <property type="entry name" value="Cell cycle regulatory proteins"/>
    <property type="match status" value="1"/>
</dbReference>
<dbReference type="Gene3D" id="3.30.170.10">
    <property type="entry name" value="Cyclin-dependent kinase, regulatory subunit"/>
    <property type="match status" value="1"/>
</dbReference>
<reference evidence="5 6" key="1">
    <citation type="submission" date="2019-02" db="EMBL/GenBank/DDBJ databases">
        <title>Genome sequencing of the rare red list fungi Dentipellis fragilis.</title>
        <authorList>
            <person name="Buettner E."/>
            <person name="Kellner H."/>
        </authorList>
    </citation>
    <scope>NUCLEOTIDE SEQUENCE [LARGE SCALE GENOMIC DNA]</scope>
    <source>
        <strain evidence="5 6">DSM 105465</strain>
    </source>
</reference>
<proteinExistence type="inferred from homology"/>
<keyword evidence="6" id="KW-1185">Reference proteome</keyword>
<dbReference type="STRING" id="205917.A0A4Y9ZDN4"/>
<comment type="caution">
    <text evidence="5">The sequence shown here is derived from an EMBL/GenBank/DDBJ whole genome shotgun (WGS) entry which is preliminary data.</text>
</comment>
<dbReference type="InterPro" id="IPR036858">
    <property type="entry name" value="Cyclin-dep_kinase_reg-sub_sf"/>
</dbReference>
<dbReference type="OrthoDB" id="440676at2759"/>
<sequence>MASKQQQQTAAQQQAAAAAAAAAEQKKIDEYIEKIHYSDRYSDDEYEYRHVILPKPLFKLIPKQYFSPDDSGTLRLLSEQEWRHIGITQSLGWVHYEVHAPEPHVLLFRRAKNFDAQLAQQQLYEQQQQQYANAKAAGTRNGRKK</sequence>
<evidence type="ECO:0000313" key="5">
    <source>
        <dbReference type="EMBL" id="TFY71868.1"/>
    </source>
</evidence>
<name>A0A4Y9ZDN4_9AGAM</name>
<dbReference type="PRINTS" id="PR00296">
    <property type="entry name" value="CYCLINKINASE"/>
</dbReference>
<evidence type="ECO:0000256" key="2">
    <source>
        <dbReference type="ARBA" id="ARBA00022618"/>
    </source>
</evidence>
<keyword evidence="3 4" id="KW-0131">Cell cycle</keyword>
<dbReference type="Pfam" id="PF01111">
    <property type="entry name" value="CKS"/>
    <property type="match status" value="1"/>
</dbReference>
<dbReference type="PANTHER" id="PTHR23415">
    <property type="entry name" value="CYCLIN-DEPENDENT KINASES REGULATORY SUBUNIT/60S RIBOSOME SUBUNIT BIOGENESIS PROTEIN NIP7"/>
    <property type="match status" value="1"/>
</dbReference>
<dbReference type="SMART" id="SM01084">
    <property type="entry name" value="CKS"/>
    <property type="match status" value="1"/>
</dbReference>